<dbReference type="SUPFAM" id="SSF52540">
    <property type="entry name" value="P-loop containing nucleoside triphosphate hydrolases"/>
    <property type="match status" value="1"/>
</dbReference>
<evidence type="ECO:0008006" key="2">
    <source>
        <dbReference type="Google" id="ProtNLM"/>
    </source>
</evidence>
<reference evidence="1" key="1">
    <citation type="journal article" date="2015" name="Nature">
        <title>Complex archaea that bridge the gap between prokaryotes and eukaryotes.</title>
        <authorList>
            <person name="Spang A."/>
            <person name="Saw J.H."/>
            <person name="Jorgensen S.L."/>
            <person name="Zaremba-Niedzwiedzka K."/>
            <person name="Martijn J."/>
            <person name="Lind A.E."/>
            <person name="van Eijk R."/>
            <person name="Schleper C."/>
            <person name="Guy L."/>
            <person name="Ettema T.J."/>
        </authorList>
    </citation>
    <scope>NUCLEOTIDE SEQUENCE</scope>
</reference>
<protein>
    <recommendedName>
        <fullName evidence="2">Sulfotransferase domain-containing protein</fullName>
    </recommendedName>
</protein>
<dbReference type="GO" id="GO:0016020">
    <property type="term" value="C:membrane"/>
    <property type="evidence" value="ECO:0007669"/>
    <property type="project" value="InterPro"/>
</dbReference>
<organism evidence="1">
    <name type="scientific">marine sediment metagenome</name>
    <dbReference type="NCBI Taxonomy" id="412755"/>
    <lineage>
        <taxon>unclassified sequences</taxon>
        <taxon>metagenomes</taxon>
        <taxon>ecological metagenomes</taxon>
    </lineage>
</organism>
<dbReference type="GO" id="GO:0008146">
    <property type="term" value="F:sulfotransferase activity"/>
    <property type="evidence" value="ECO:0007669"/>
    <property type="project" value="InterPro"/>
</dbReference>
<gene>
    <name evidence="1" type="ORF">LCGC14_0454640</name>
</gene>
<sequence length="253" mass="29441">MKKIVFLHIPKTAGQSVHAELSRIYGKLRTSPIRVHNQAGQNQQFPVGFDLYSGHLDWHYPTQLGENVFSFTILREPYERIASFYFYLREKAHHASESMLSSPEHTGLRRVKNWTLDDYFFGGDVAWQNFIKDHYDNFYCRYMATGRVRGAIQTAGISKDALIERAINRARTLTRIYQLSNLNYLEEDIYTLTGHKVFIQDTRVNAGPKAIRRTRWQDLMALTNDETTQTRLEAFANTDVAFVKRLGDERLLI</sequence>
<dbReference type="Gene3D" id="3.40.50.300">
    <property type="entry name" value="P-loop containing nucleotide triphosphate hydrolases"/>
    <property type="match status" value="1"/>
</dbReference>
<evidence type="ECO:0000313" key="1">
    <source>
        <dbReference type="EMBL" id="KKN68092.1"/>
    </source>
</evidence>
<dbReference type="EMBL" id="LAZR01000458">
    <property type="protein sequence ID" value="KKN68092.1"/>
    <property type="molecule type" value="Genomic_DNA"/>
</dbReference>
<dbReference type="InterPro" id="IPR005331">
    <property type="entry name" value="Sulfotransferase"/>
</dbReference>
<dbReference type="Pfam" id="PF03567">
    <property type="entry name" value="Sulfotransfer_2"/>
    <property type="match status" value="1"/>
</dbReference>
<dbReference type="AlphaFoldDB" id="A0A0F9SZU1"/>
<proteinExistence type="predicted"/>
<accession>A0A0F9SZU1</accession>
<dbReference type="InterPro" id="IPR027417">
    <property type="entry name" value="P-loop_NTPase"/>
</dbReference>
<name>A0A0F9SZU1_9ZZZZ</name>
<comment type="caution">
    <text evidence="1">The sequence shown here is derived from an EMBL/GenBank/DDBJ whole genome shotgun (WGS) entry which is preliminary data.</text>
</comment>